<evidence type="ECO:0000256" key="1">
    <source>
        <dbReference type="SAM" id="MobiDB-lite"/>
    </source>
</evidence>
<dbReference type="EMBL" id="BRXZ01008584">
    <property type="protein sequence ID" value="GMI28340.1"/>
    <property type="molecule type" value="Genomic_DNA"/>
</dbReference>
<proteinExistence type="predicted"/>
<dbReference type="Pfam" id="PF12770">
    <property type="entry name" value="CHAT"/>
    <property type="match status" value="1"/>
</dbReference>
<dbReference type="InterPro" id="IPR024983">
    <property type="entry name" value="CHAT_dom"/>
</dbReference>
<feature type="compositionally biased region" description="Acidic residues" evidence="1">
    <location>
        <begin position="320"/>
        <end position="338"/>
    </location>
</feature>
<feature type="non-terminal residue" evidence="3">
    <location>
        <position position="1"/>
    </location>
</feature>
<feature type="compositionally biased region" description="Basic and acidic residues" evidence="1">
    <location>
        <begin position="247"/>
        <end position="262"/>
    </location>
</feature>
<evidence type="ECO:0000313" key="4">
    <source>
        <dbReference type="Proteomes" id="UP001165082"/>
    </source>
</evidence>
<feature type="domain" description="CHAT" evidence="2">
    <location>
        <begin position="14"/>
        <end position="147"/>
    </location>
</feature>
<feature type="region of interest" description="Disordered" evidence="1">
    <location>
        <begin position="247"/>
        <end position="346"/>
    </location>
</feature>
<evidence type="ECO:0000259" key="2">
    <source>
        <dbReference type="Pfam" id="PF12770"/>
    </source>
</evidence>
<protein>
    <recommendedName>
        <fullName evidence="2">CHAT domain-containing protein</fullName>
    </recommendedName>
</protein>
<dbReference type="OrthoDB" id="191101at2759"/>
<dbReference type="Proteomes" id="UP001165082">
    <property type="component" value="Unassembled WGS sequence"/>
</dbReference>
<feature type="compositionally biased region" description="Basic residues" evidence="1">
    <location>
        <begin position="302"/>
        <end position="316"/>
    </location>
</feature>
<reference evidence="3" key="1">
    <citation type="submission" date="2022-07" db="EMBL/GenBank/DDBJ databases">
        <title>Genome analysis of Parmales, a sister group of diatoms, reveals the evolutionary specialization of diatoms from phago-mixotrophs to photoautotrophs.</title>
        <authorList>
            <person name="Ban H."/>
            <person name="Sato S."/>
            <person name="Yoshikawa S."/>
            <person name="Kazumasa Y."/>
            <person name="Nakamura Y."/>
            <person name="Ichinomiya M."/>
            <person name="Saitoh K."/>
            <person name="Sato N."/>
            <person name="Blanc-Mathieu R."/>
            <person name="Endo H."/>
            <person name="Kuwata A."/>
            <person name="Ogata H."/>
        </authorList>
    </citation>
    <scope>NUCLEOTIDE SEQUENCE</scope>
</reference>
<dbReference type="AlphaFoldDB" id="A0A9W7G0R9"/>
<evidence type="ECO:0000313" key="3">
    <source>
        <dbReference type="EMBL" id="GMI28340.1"/>
    </source>
</evidence>
<name>A0A9W7G0R9_9STRA</name>
<organism evidence="3 4">
    <name type="scientific">Triparma retinervis</name>
    <dbReference type="NCBI Taxonomy" id="2557542"/>
    <lineage>
        <taxon>Eukaryota</taxon>
        <taxon>Sar</taxon>
        <taxon>Stramenopiles</taxon>
        <taxon>Ochrophyta</taxon>
        <taxon>Bolidophyceae</taxon>
        <taxon>Parmales</taxon>
        <taxon>Triparmaceae</taxon>
        <taxon>Triparma</taxon>
    </lineage>
</organism>
<keyword evidence="4" id="KW-1185">Reference proteome</keyword>
<comment type="caution">
    <text evidence="3">The sequence shown here is derived from an EMBL/GenBank/DDBJ whole genome shotgun (WGS) entry which is preliminary data.</text>
</comment>
<gene>
    <name evidence="3" type="ORF">TrRE_jg8347</name>
</gene>
<accession>A0A9W7G0R9</accession>
<sequence>NLKSRRSIGVDTSEVFLLAGAQTVVLPLWSDEANALATILFTIKFYNELPDCADEVRPVAVALKHTSNWLRNATFAVIRNFIWASRVERLVLEEIDDELWSVALAQKMLRGGQQNFHSGDDRWERVQKDATPFASPFYWAMFRAVGSCGGIHDPRVAERDEFEDFKEDKKFERYLKEFDENEGHVDSVVVKGLKKARAEAEVLGEAAADKLAEKAKESGLTNKVETYKNVVKERIEVKKIEMEEMKEKVREGAKNRRSRAADAIRNAPKMAKMRVEKEMAARKKAKRENLGATLASSPEERKKRKGKAKGGGKKQKKYEDDDSEDEGGGSDDDDDDYSTPEFGSVAELRRLRAQRLKAEENGGSKACVVS</sequence>